<evidence type="ECO:0000256" key="2">
    <source>
        <dbReference type="SAM" id="Phobius"/>
    </source>
</evidence>
<keyword evidence="2" id="KW-1133">Transmembrane helix</keyword>
<feature type="domain" description="Nematode cuticle collagen N-terminal" evidence="3">
    <location>
        <begin position="6"/>
        <end position="58"/>
    </location>
</feature>
<keyword evidence="1" id="KW-0677">Repeat</keyword>
<reference evidence="4" key="1">
    <citation type="submission" date="2013-11" db="EMBL/GenBank/DDBJ databases">
        <authorList>
            <person name="Sternberg P."/>
            <person name="Dillman A."/>
            <person name="Macchietto M."/>
        </authorList>
    </citation>
    <scope>NUCLEOTIDE SEQUENCE</scope>
    <source>
        <strain evidence="4">ALL</strain>
    </source>
</reference>
<evidence type="ECO:0000259" key="3">
    <source>
        <dbReference type="SMART" id="SM01088"/>
    </source>
</evidence>
<protein>
    <recommendedName>
        <fullName evidence="3">Nematode cuticle collagen N-terminal domain-containing protein</fullName>
    </recommendedName>
</protein>
<dbReference type="OrthoDB" id="5875171at2759"/>
<evidence type="ECO:0000313" key="4">
    <source>
        <dbReference type="EMBL" id="TKR92246.1"/>
    </source>
</evidence>
<dbReference type="SMART" id="SM01088">
    <property type="entry name" value="Col_cuticle_N"/>
    <property type="match status" value="1"/>
</dbReference>
<reference evidence="4" key="3">
    <citation type="journal article" date="2019" name="G3 (Bethesda)">
        <title>Hybrid Assembly of the Genome of the Entomopathogenic Nematode Steinernema carpocapsae Identifies the X-Chromosome.</title>
        <authorList>
            <person name="Serra L."/>
            <person name="Macchietto M."/>
            <person name="Macias-Munoz A."/>
            <person name="McGill C.J."/>
            <person name="Rodriguez I.M."/>
            <person name="Rodriguez B."/>
            <person name="Murad R."/>
            <person name="Mortazavi A."/>
        </authorList>
    </citation>
    <scope>NUCLEOTIDE SEQUENCE</scope>
    <source>
        <strain evidence="4">ALL</strain>
    </source>
</reference>
<dbReference type="InterPro" id="IPR002486">
    <property type="entry name" value="Col_cuticle_N"/>
</dbReference>
<proteinExistence type="predicted"/>
<accession>A0A4U5P7M4</accession>
<dbReference type="PROSITE" id="PS51257">
    <property type="entry name" value="PROKAR_LIPOPROTEIN"/>
    <property type="match status" value="1"/>
</dbReference>
<feature type="transmembrane region" description="Helical" evidence="2">
    <location>
        <begin position="6"/>
        <end position="30"/>
    </location>
</feature>
<dbReference type="Pfam" id="PF01484">
    <property type="entry name" value="Col_cuticle_N"/>
    <property type="match status" value="1"/>
</dbReference>
<name>A0A4U5P7M4_STECR</name>
<evidence type="ECO:0000256" key="1">
    <source>
        <dbReference type="ARBA" id="ARBA00022737"/>
    </source>
</evidence>
<comment type="caution">
    <text evidence="4">The sequence shown here is derived from an EMBL/GenBank/DDBJ whole genome shotgun (WGS) entry which is preliminary data.</text>
</comment>
<dbReference type="EMBL" id="AZBU02000002">
    <property type="protein sequence ID" value="TKR92246.1"/>
    <property type="molecule type" value="Genomic_DNA"/>
</dbReference>
<keyword evidence="2" id="KW-0812">Transmembrane</keyword>
<keyword evidence="2" id="KW-0472">Membrane</keyword>
<organism evidence="4">
    <name type="scientific">Steinernema carpocapsae</name>
    <name type="common">Entomopathogenic nematode</name>
    <dbReference type="NCBI Taxonomy" id="34508"/>
    <lineage>
        <taxon>Eukaryota</taxon>
        <taxon>Metazoa</taxon>
        <taxon>Ecdysozoa</taxon>
        <taxon>Nematoda</taxon>
        <taxon>Chromadorea</taxon>
        <taxon>Rhabditida</taxon>
        <taxon>Tylenchina</taxon>
        <taxon>Panagrolaimomorpha</taxon>
        <taxon>Strongyloidoidea</taxon>
        <taxon>Steinernematidae</taxon>
        <taxon>Steinernema</taxon>
    </lineage>
</organism>
<reference evidence="4" key="2">
    <citation type="journal article" date="2015" name="Genome Biol.">
        <title>Comparative genomics of Steinernema reveals deeply conserved gene regulatory networks.</title>
        <authorList>
            <person name="Dillman A.R."/>
            <person name="Macchietto M."/>
            <person name="Porter C.F."/>
            <person name="Rogers A."/>
            <person name="Williams B."/>
            <person name="Antoshechkin I."/>
            <person name="Lee M.M."/>
            <person name="Goodwin Z."/>
            <person name="Lu X."/>
            <person name="Lewis E.E."/>
            <person name="Goodrich-Blair H."/>
            <person name="Stock S.P."/>
            <person name="Adams B.J."/>
            <person name="Sternberg P.W."/>
            <person name="Mortazavi A."/>
        </authorList>
    </citation>
    <scope>NUCLEOTIDE SEQUENCE [LARGE SCALE GENOMIC DNA]</scope>
    <source>
        <strain evidence="4">ALL</strain>
    </source>
</reference>
<dbReference type="STRING" id="34508.A0A4U5P7M4"/>
<sequence>MFEEKATVFVASACSALAIIACLVVVTNLFHTIHEIHKEVVDGVEVFRLETDSAWTDMMEVQLSLIPPTKPRKNPFDSVFREKRQSYSGLPSWPTWNPWNGRNAWTDWTSWSGQQYPRPS</sequence>
<dbReference type="AlphaFoldDB" id="A0A4U5P7M4"/>
<dbReference type="GO" id="GO:0042302">
    <property type="term" value="F:structural constituent of cuticle"/>
    <property type="evidence" value="ECO:0007669"/>
    <property type="project" value="InterPro"/>
</dbReference>
<gene>
    <name evidence="4" type="ORF">L596_006937</name>
</gene>